<name>A0A1H7KF38_9RHOB</name>
<evidence type="ECO:0000313" key="2">
    <source>
        <dbReference type="Proteomes" id="UP000199582"/>
    </source>
</evidence>
<evidence type="ECO:0008006" key="3">
    <source>
        <dbReference type="Google" id="ProtNLM"/>
    </source>
</evidence>
<dbReference type="AlphaFoldDB" id="A0A1H7KF38"/>
<dbReference type="Pfam" id="PF06191">
    <property type="entry name" value="DUF995"/>
    <property type="match status" value="1"/>
</dbReference>
<dbReference type="EMBL" id="FOAG01000002">
    <property type="protein sequence ID" value="SEK84575.1"/>
    <property type="molecule type" value="Genomic_DNA"/>
</dbReference>
<proteinExistence type="predicted"/>
<dbReference type="Proteomes" id="UP000199582">
    <property type="component" value="Unassembled WGS sequence"/>
</dbReference>
<keyword evidence="2" id="KW-1185">Reference proteome</keyword>
<protein>
    <recommendedName>
        <fullName evidence="3">DUF995 domain-containing protein</fullName>
    </recommendedName>
</protein>
<sequence length="159" mass="18137">MRADWNIFDPEEQLVQGNIHKPDFDIASGKEQGLSLKRIDAQEVARMYFGKTWRWEDGHAYFGNNGALTATAENNSVGEGKWYVTGKGELCIEARWSSANYDSVDNKRCWAHAGDNSARIWQTPTSDMRAWHVFEPGKNLINGNPYARRFTHLKRKSDG</sequence>
<gene>
    <name evidence="1" type="ORF">SAMN05443999_102386</name>
</gene>
<dbReference type="InterPro" id="IPR009337">
    <property type="entry name" value="DUF995"/>
</dbReference>
<reference evidence="1 2" key="1">
    <citation type="submission" date="2016-10" db="EMBL/GenBank/DDBJ databases">
        <authorList>
            <person name="de Groot N.N."/>
        </authorList>
    </citation>
    <scope>NUCLEOTIDE SEQUENCE [LARGE SCALE GENOMIC DNA]</scope>
    <source>
        <strain evidence="1 2">DSM 100674</strain>
    </source>
</reference>
<organism evidence="1 2">
    <name type="scientific">Roseovarius azorensis</name>
    <dbReference type="NCBI Taxonomy" id="1287727"/>
    <lineage>
        <taxon>Bacteria</taxon>
        <taxon>Pseudomonadati</taxon>
        <taxon>Pseudomonadota</taxon>
        <taxon>Alphaproteobacteria</taxon>
        <taxon>Rhodobacterales</taxon>
        <taxon>Roseobacteraceae</taxon>
        <taxon>Roseovarius</taxon>
    </lineage>
</organism>
<evidence type="ECO:0000313" key="1">
    <source>
        <dbReference type="EMBL" id="SEK84575.1"/>
    </source>
</evidence>
<accession>A0A1H7KF38</accession>